<accession>A0A3B0XB15</accession>
<evidence type="ECO:0000313" key="1">
    <source>
        <dbReference type="EMBL" id="VAW60662.1"/>
    </source>
</evidence>
<reference evidence="1" key="1">
    <citation type="submission" date="2018-06" db="EMBL/GenBank/DDBJ databases">
        <authorList>
            <person name="Zhirakovskaya E."/>
        </authorList>
    </citation>
    <scope>NUCLEOTIDE SEQUENCE</scope>
</reference>
<organism evidence="1">
    <name type="scientific">hydrothermal vent metagenome</name>
    <dbReference type="NCBI Taxonomy" id="652676"/>
    <lineage>
        <taxon>unclassified sequences</taxon>
        <taxon>metagenomes</taxon>
        <taxon>ecological metagenomes</taxon>
    </lineage>
</organism>
<protein>
    <submittedName>
        <fullName evidence="1">Uncharacterized protein</fullName>
    </submittedName>
</protein>
<gene>
    <name evidence="1" type="ORF">MNBD_GAMMA08-2451</name>
</gene>
<dbReference type="AlphaFoldDB" id="A0A3B0XB15"/>
<feature type="non-terminal residue" evidence="1">
    <location>
        <position position="24"/>
    </location>
</feature>
<name>A0A3B0XB15_9ZZZZ</name>
<dbReference type="EMBL" id="UOFH01000157">
    <property type="protein sequence ID" value="VAW60662.1"/>
    <property type="molecule type" value="Genomic_DNA"/>
</dbReference>
<sequence length="24" mass="2818">MRKIKSLARIDSISFKLITHLSFL</sequence>
<proteinExistence type="predicted"/>